<evidence type="ECO:0000313" key="3">
    <source>
        <dbReference type="Proteomes" id="UP000640531"/>
    </source>
</evidence>
<keyword evidence="1" id="KW-1133">Transmembrane helix</keyword>
<reference evidence="2 3" key="1">
    <citation type="journal article" date="2020" name="ISME J.">
        <title>Comparative genomics reveals insights into cyanobacterial evolution and habitat adaptation.</title>
        <authorList>
            <person name="Chen M.Y."/>
            <person name="Teng W.K."/>
            <person name="Zhao L."/>
            <person name="Hu C.X."/>
            <person name="Zhou Y.K."/>
            <person name="Han B.P."/>
            <person name="Song L.R."/>
            <person name="Shu W.S."/>
        </authorList>
    </citation>
    <scope>NUCLEOTIDE SEQUENCE [LARGE SCALE GENOMIC DNA]</scope>
    <source>
        <strain evidence="2 3">FACHB-196</strain>
    </source>
</reference>
<evidence type="ECO:0000256" key="1">
    <source>
        <dbReference type="SAM" id="Phobius"/>
    </source>
</evidence>
<organism evidence="2 3">
    <name type="scientific">Anabaena lutea FACHB-196</name>
    <dbReference type="NCBI Taxonomy" id="2692881"/>
    <lineage>
        <taxon>Bacteria</taxon>
        <taxon>Bacillati</taxon>
        <taxon>Cyanobacteriota</taxon>
        <taxon>Cyanophyceae</taxon>
        <taxon>Nostocales</taxon>
        <taxon>Nostocaceae</taxon>
        <taxon>Anabaena</taxon>
    </lineage>
</organism>
<comment type="caution">
    <text evidence="2">The sequence shown here is derived from an EMBL/GenBank/DDBJ whole genome shotgun (WGS) entry which is preliminary data.</text>
</comment>
<proteinExistence type="predicted"/>
<evidence type="ECO:0000313" key="2">
    <source>
        <dbReference type="EMBL" id="MBD2569529.1"/>
    </source>
</evidence>
<dbReference type="RefSeq" id="WP_190716406.1">
    <property type="nucleotide sequence ID" value="NZ_JACJST010000015.1"/>
</dbReference>
<name>A0ABR8FKU4_9NOST</name>
<dbReference type="Proteomes" id="UP000640531">
    <property type="component" value="Unassembled WGS sequence"/>
</dbReference>
<dbReference type="EMBL" id="JACJST010000015">
    <property type="protein sequence ID" value="MBD2569529.1"/>
    <property type="molecule type" value="Genomic_DNA"/>
</dbReference>
<accession>A0ABR8FKU4</accession>
<sequence>MTTINKIDPPVLVQLLQWQNLVYIMVMLALSRSALWNPIRLLQDMREDLVSQNLLDQGKITMKLTALCH</sequence>
<keyword evidence="1" id="KW-0472">Membrane</keyword>
<keyword evidence="1" id="KW-0812">Transmembrane</keyword>
<feature type="transmembrane region" description="Helical" evidence="1">
    <location>
        <begin position="20"/>
        <end position="39"/>
    </location>
</feature>
<protein>
    <submittedName>
        <fullName evidence="2">Uncharacterized protein</fullName>
    </submittedName>
</protein>
<gene>
    <name evidence="2" type="ORF">H6G59_16825</name>
</gene>
<keyword evidence="3" id="KW-1185">Reference proteome</keyword>